<dbReference type="GO" id="GO:0032981">
    <property type="term" value="P:mitochondrial respiratory chain complex I assembly"/>
    <property type="evidence" value="ECO:0007669"/>
    <property type="project" value="TreeGrafter"/>
</dbReference>
<dbReference type="InterPro" id="IPR013857">
    <property type="entry name" value="NADH-UbQ_OxRdtase-assoc_prot30"/>
</dbReference>
<reference evidence="6 7" key="1">
    <citation type="submission" date="2017-12" db="EMBL/GenBank/DDBJ databases">
        <title>Sequencing, de novo assembly and annotation of complete genome of a new Thraustochytrid species, strain FCC1311.</title>
        <authorList>
            <person name="Sedici K."/>
            <person name="Godart F."/>
            <person name="Aiese Cigliano R."/>
            <person name="Sanseverino W."/>
            <person name="Barakat M."/>
            <person name="Ortet P."/>
            <person name="Marechal E."/>
            <person name="Cagnac O."/>
            <person name="Amato A."/>
        </authorList>
    </citation>
    <scope>NUCLEOTIDE SEQUENCE [LARGE SCALE GENOMIC DNA]</scope>
</reference>
<keyword evidence="7" id="KW-1185">Reference proteome</keyword>
<dbReference type="SUPFAM" id="SSF49785">
    <property type="entry name" value="Galactose-binding domain-like"/>
    <property type="match status" value="1"/>
</dbReference>
<keyword evidence="4" id="KW-0143">Chaperone</keyword>
<sequence>MERQWCHEKDVQPEQVHRSELTLFDFRAPEDRAEVDDGSTWRVWTDEVMGGKSTCSWTSSEEDGGKAIFAGTLSKFVPKGTSRSGFAAVQMVTPKPLKDVTEFDALKLRVKLDHNKYEINIKPESFIPDDLYQGFLMNESSPAKDGWVDAILPFRDFLLLGRGLVKQDQRAFDYNIMEALGFATNDYEGDFKIEIQSAKVICLEGESGDDARTQNLKPAQTTTSF</sequence>
<comment type="similarity">
    <text evidence="2">Belongs to the CIA30 family.</text>
</comment>
<dbReference type="InParanoid" id="A0A2R5GWU0"/>
<name>A0A2R5GWU0_9STRA</name>
<evidence type="ECO:0000313" key="6">
    <source>
        <dbReference type="EMBL" id="GBG32404.1"/>
    </source>
</evidence>
<dbReference type="GO" id="GO:0006120">
    <property type="term" value="P:mitochondrial electron transport, NADH to ubiquinone"/>
    <property type="evidence" value="ECO:0007669"/>
    <property type="project" value="TreeGrafter"/>
</dbReference>
<evidence type="ECO:0000256" key="2">
    <source>
        <dbReference type="ARBA" id="ARBA00007884"/>
    </source>
</evidence>
<organism evidence="6 7">
    <name type="scientific">Hondaea fermentalgiana</name>
    <dbReference type="NCBI Taxonomy" id="2315210"/>
    <lineage>
        <taxon>Eukaryota</taxon>
        <taxon>Sar</taxon>
        <taxon>Stramenopiles</taxon>
        <taxon>Bigyra</taxon>
        <taxon>Labyrinthulomycetes</taxon>
        <taxon>Thraustochytrida</taxon>
        <taxon>Thraustochytriidae</taxon>
        <taxon>Hondaea</taxon>
    </lineage>
</organism>
<accession>A0A2R5GWU0</accession>
<proteinExistence type="inferred from homology"/>
<dbReference type="OrthoDB" id="426386at2759"/>
<evidence type="ECO:0000259" key="5">
    <source>
        <dbReference type="Pfam" id="PF08547"/>
    </source>
</evidence>
<dbReference type="PANTHER" id="PTHR13194">
    <property type="entry name" value="COMPLEX I INTERMEDIATE-ASSOCIATED PROTEIN 30"/>
    <property type="match status" value="1"/>
</dbReference>
<comment type="subcellular location">
    <subcellularLocation>
        <location evidence="1">Mitochondrion</location>
    </subcellularLocation>
</comment>
<evidence type="ECO:0000256" key="4">
    <source>
        <dbReference type="ARBA" id="ARBA00023186"/>
    </source>
</evidence>
<gene>
    <name evidence="6" type="ORF">FCC1311_086292</name>
</gene>
<feature type="domain" description="NADH:ubiquinone oxidoreductase intermediate-associated protein 30" evidence="5">
    <location>
        <begin position="24"/>
        <end position="195"/>
    </location>
</feature>
<dbReference type="InterPro" id="IPR008979">
    <property type="entry name" value="Galactose-bd-like_sf"/>
</dbReference>
<dbReference type="GO" id="GO:0005739">
    <property type="term" value="C:mitochondrion"/>
    <property type="evidence" value="ECO:0007669"/>
    <property type="project" value="UniProtKB-SubCell"/>
</dbReference>
<dbReference type="EMBL" id="BEYU01000121">
    <property type="protein sequence ID" value="GBG32404.1"/>
    <property type="molecule type" value="Genomic_DNA"/>
</dbReference>
<dbReference type="InterPro" id="IPR039131">
    <property type="entry name" value="NDUFAF1"/>
</dbReference>
<evidence type="ECO:0000256" key="1">
    <source>
        <dbReference type="ARBA" id="ARBA00004173"/>
    </source>
</evidence>
<dbReference type="GO" id="GO:0051082">
    <property type="term" value="F:unfolded protein binding"/>
    <property type="evidence" value="ECO:0007669"/>
    <property type="project" value="TreeGrafter"/>
</dbReference>
<protein>
    <submittedName>
        <fullName evidence="6">Complex I intermediate-associated protein 30, mitochondrial</fullName>
    </submittedName>
</protein>
<dbReference type="PANTHER" id="PTHR13194:SF18">
    <property type="entry name" value="COMPLEX I INTERMEDIATE-ASSOCIATED PROTEIN 30, MITOCHONDRIAL"/>
    <property type="match status" value="1"/>
</dbReference>
<evidence type="ECO:0000256" key="3">
    <source>
        <dbReference type="ARBA" id="ARBA00023128"/>
    </source>
</evidence>
<evidence type="ECO:0000313" key="7">
    <source>
        <dbReference type="Proteomes" id="UP000241890"/>
    </source>
</evidence>
<comment type="caution">
    <text evidence="6">The sequence shown here is derived from an EMBL/GenBank/DDBJ whole genome shotgun (WGS) entry which is preliminary data.</text>
</comment>
<keyword evidence="3" id="KW-0496">Mitochondrion</keyword>
<dbReference type="Pfam" id="PF08547">
    <property type="entry name" value="CIA30"/>
    <property type="match status" value="1"/>
</dbReference>
<dbReference type="Proteomes" id="UP000241890">
    <property type="component" value="Unassembled WGS sequence"/>
</dbReference>
<dbReference type="AlphaFoldDB" id="A0A2R5GWU0"/>